<evidence type="ECO:0000256" key="1">
    <source>
        <dbReference type="ARBA" id="ARBA00008898"/>
    </source>
</evidence>
<dbReference type="Proteomes" id="UP001499882">
    <property type="component" value="Unassembled WGS sequence"/>
</dbReference>
<keyword evidence="2" id="KW-0560">Oxidoreductase</keyword>
<dbReference type="InterPro" id="IPR012349">
    <property type="entry name" value="Split_barrel_FMN-bd"/>
</dbReference>
<evidence type="ECO:0000256" key="2">
    <source>
        <dbReference type="ARBA" id="ARBA00023002"/>
    </source>
</evidence>
<dbReference type="EMBL" id="BAABKN010000030">
    <property type="protein sequence ID" value="GAA4754240.1"/>
    <property type="molecule type" value="Genomic_DNA"/>
</dbReference>
<feature type="region of interest" description="Disordered" evidence="3">
    <location>
        <begin position="1"/>
        <end position="28"/>
    </location>
</feature>
<accession>A0ABP8ZEE9</accession>
<dbReference type="PANTHER" id="PTHR30466">
    <property type="entry name" value="FLAVIN REDUCTASE"/>
    <property type="match status" value="1"/>
</dbReference>
<dbReference type="InterPro" id="IPR002563">
    <property type="entry name" value="Flavin_Rdtase-like_dom"/>
</dbReference>
<dbReference type="InterPro" id="IPR050268">
    <property type="entry name" value="NADH-dep_flavin_reductase"/>
</dbReference>
<protein>
    <recommendedName>
        <fullName evidence="4">Flavin reductase like domain-containing protein</fullName>
    </recommendedName>
</protein>
<dbReference type="PANTHER" id="PTHR30466:SF11">
    <property type="entry name" value="FLAVIN-DEPENDENT MONOOXYGENASE, REDUCTASE SUBUNIT HSAB"/>
    <property type="match status" value="1"/>
</dbReference>
<keyword evidence="6" id="KW-1185">Reference proteome</keyword>
<feature type="domain" description="Flavin reductase like" evidence="4">
    <location>
        <begin position="75"/>
        <end position="223"/>
    </location>
</feature>
<organism evidence="5 6">
    <name type="scientific">Nocardioides endophyticus</name>
    <dbReference type="NCBI Taxonomy" id="1353775"/>
    <lineage>
        <taxon>Bacteria</taxon>
        <taxon>Bacillati</taxon>
        <taxon>Actinomycetota</taxon>
        <taxon>Actinomycetes</taxon>
        <taxon>Propionibacteriales</taxon>
        <taxon>Nocardioidaceae</taxon>
        <taxon>Nocardioides</taxon>
    </lineage>
</organism>
<evidence type="ECO:0000256" key="3">
    <source>
        <dbReference type="SAM" id="MobiDB-lite"/>
    </source>
</evidence>
<dbReference type="Gene3D" id="2.30.110.10">
    <property type="entry name" value="Electron Transport, Fmn-binding Protein, Chain A"/>
    <property type="match status" value="1"/>
</dbReference>
<gene>
    <name evidence="5" type="ORF">GCM10023350_44480</name>
</gene>
<comment type="similarity">
    <text evidence="1">Belongs to the non-flavoprotein flavin reductase family.</text>
</comment>
<sequence>MPERSERLSLMTSEPSGDIPEGMSPDARDTWPSPELIISWLGDQEIDFEFRPGEDLPVHDDPEAVYAARRFRDVLGRFGSGVTVVTAVSNDEPVGLTCQSFSSVSLDPPLVLFVPAKTSRAWPLIQRSGRFCVNLLAADQADLSNTMASRGTDKFAEVKWTPAPQTGSPMLEGAIAHIDCSIHAVHEAGDHYVVIGRVLDLVTDDDGDDDIAPLLFYRGKYRTTDAR</sequence>
<reference evidence="6" key="1">
    <citation type="journal article" date="2019" name="Int. J. Syst. Evol. Microbiol.">
        <title>The Global Catalogue of Microorganisms (GCM) 10K type strain sequencing project: providing services to taxonomists for standard genome sequencing and annotation.</title>
        <authorList>
            <consortium name="The Broad Institute Genomics Platform"/>
            <consortium name="The Broad Institute Genome Sequencing Center for Infectious Disease"/>
            <person name="Wu L."/>
            <person name="Ma J."/>
        </authorList>
    </citation>
    <scope>NUCLEOTIDE SEQUENCE [LARGE SCALE GENOMIC DNA]</scope>
    <source>
        <strain evidence="6">JCM 18532</strain>
    </source>
</reference>
<evidence type="ECO:0000259" key="4">
    <source>
        <dbReference type="SMART" id="SM00903"/>
    </source>
</evidence>
<evidence type="ECO:0000313" key="6">
    <source>
        <dbReference type="Proteomes" id="UP001499882"/>
    </source>
</evidence>
<dbReference type="SMART" id="SM00903">
    <property type="entry name" value="Flavin_Reduct"/>
    <property type="match status" value="1"/>
</dbReference>
<name>A0ABP8ZEE9_9ACTN</name>
<comment type="caution">
    <text evidence="5">The sequence shown here is derived from an EMBL/GenBank/DDBJ whole genome shotgun (WGS) entry which is preliminary data.</text>
</comment>
<evidence type="ECO:0000313" key="5">
    <source>
        <dbReference type="EMBL" id="GAA4754240.1"/>
    </source>
</evidence>
<dbReference type="Pfam" id="PF01613">
    <property type="entry name" value="Flavin_Reduct"/>
    <property type="match status" value="1"/>
</dbReference>
<proteinExistence type="inferred from homology"/>
<dbReference type="SUPFAM" id="SSF50475">
    <property type="entry name" value="FMN-binding split barrel"/>
    <property type="match status" value="1"/>
</dbReference>